<evidence type="ECO:0000313" key="3">
    <source>
        <dbReference type="EMBL" id="KAK4450224.1"/>
    </source>
</evidence>
<gene>
    <name evidence="3" type="ORF">QBC34DRAFT_437487</name>
</gene>
<dbReference type="AlphaFoldDB" id="A0AAV9GQ85"/>
<dbReference type="Proteomes" id="UP001321760">
    <property type="component" value="Unassembled WGS sequence"/>
</dbReference>
<keyword evidence="1" id="KW-0732">Signal</keyword>
<reference evidence="3" key="1">
    <citation type="journal article" date="2023" name="Mol. Phylogenet. Evol.">
        <title>Genome-scale phylogeny and comparative genomics of the fungal order Sordariales.</title>
        <authorList>
            <person name="Hensen N."/>
            <person name="Bonometti L."/>
            <person name="Westerberg I."/>
            <person name="Brannstrom I.O."/>
            <person name="Guillou S."/>
            <person name="Cros-Aarteil S."/>
            <person name="Calhoun S."/>
            <person name="Haridas S."/>
            <person name="Kuo A."/>
            <person name="Mondo S."/>
            <person name="Pangilinan J."/>
            <person name="Riley R."/>
            <person name="LaButti K."/>
            <person name="Andreopoulos B."/>
            <person name="Lipzen A."/>
            <person name="Chen C."/>
            <person name="Yan M."/>
            <person name="Daum C."/>
            <person name="Ng V."/>
            <person name="Clum A."/>
            <person name="Steindorff A."/>
            <person name="Ohm R.A."/>
            <person name="Martin F."/>
            <person name="Silar P."/>
            <person name="Natvig D.O."/>
            <person name="Lalanne C."/>
            <person name="Gautier V."/>
            <person name="Ament-Velasquez S.L."/>
            <person name="Kruys A."/>
            <person name="Hutchinson M.I."/>
            <person name="Powell A.J."/>
            <person name="Barry K."/>
            <person name="Miller A.N."/>
            <person name="Grigoriev I.V."/>
            <person name="Debuchy R."/>
            <person name="Gladieux P."/>
            <person name="Hiltunen Thoren M."/>
            <person name="Johannesson H."/>
        </authorList>
    </citation>
    <scope>NUCLEOTIDE SEQUENCE</scope>
    <source>
        <strain evidence="3">PSN243</strain>
    </source>
</reference>
<dbReference type="InterPro" id="IPR032466">
    <property type="entry name" value="Metal_Hydrolase"/>
</dbReference>
<dbReference type="SUPFAM" id="SSF51556">
    <property type="entry name" value="Metallo-dependent hydrolases"/>
    <property type="match status" value="1"/>
</dbReference>
<organism evidence="3 4">
    <name type="scientific">Podospora aff. communis PSN243</name>
    <dbReference type="NCBI Taxonomy" id="3040156"/>
    <lineage>
        <taxon>Eukaryota</taxon>
        <taxon>Fungi</taxon>
        <taxon>Dikarya</taxon>
        <taxon>Ascomycota</taxon>
        <taxon>Pezizomycotina</taxon>
        <taxon>Sordariomycetes</taxon>
        <taxon>Sordariomycetidae</taxon>
        <taxon>Sordariales</taxon>
        <taxon>Podosporaceae</taxon>
        <taxon>Podospora</taxon>
    </lineage>
</organism>
<dbReference type="PANTHER" id="PTHR22642">
    <property type="entry name" value="IMIDAZOLONEPROPIONASE"/>
    <property type="match status" value="1"/>
</dbReference>
<feature type="chain" id="PRO_5043564011" evidence="1">
    <location>
        <begin position="28"/>
        <end position="581"/>
    </location>
</feature>
<reference evidence="3" key="2">
    <citation type="submission" date="2023-05" db="EMBL/GenBank/DDBJ databases">
        <authorList>
            <consortium name="Lawrence Berkeley National Laboratory"/>
            <person name="Steindorff A."/>
            <person name="Hensen N."/>
            <person name="Bonometti L."/>
            <person name="Westerberg I."/>
            <person name="Brannstrom I.O."/>
            <person name="Guillou S."/>
            <person name="Cros-Aarteil S."/>
            <person name="Calhoun S."/>
            <person name="Haridas S."/>
            <person name="Kuo A."/>
            <person name="Mondo S."/>
            <person name="Pangilinan J."/>
            <person name="Riley R."/>
            <person name="Labutti K."/>
            <person name="Andreopoulos B."/>
            <person name="Lipzen A."/>
            <person name="Chen C."/>
            <person name="Yanf M."/>
            <person name="Daum C."/>
            <person name="Ng V."/>
            <person name="Clum A."/>
            <person name="Ohm R."/>
            <person name="Martin F."/>
            <person name="Silar P."/>
            <person name="Natvig D."/>
            <person name="Lalanne C."/>
            <person name="Gautier V."/>
            <person name="Ament-Velasquez S.L."/>
            <person name="Kruys A."/>
            <person name="Hutchinson M.I."/>
            <person name="Powell A.J."/>
            <person name="Barry K."/>
            <person name="Miller A.N."/>
            <person name="Grigoriev I.V."/>
            <person name="Debuchy R."/>
            <person name="Gladieux P."/>
            <person name="Thoren M.H."/>
            <person name="Johannesson H."/>
        </authorList>
    </citation>
    <scope>NUCLEOTIDE SEQUENCE</scope>
    <source>
        <strain evidence="3">PSN243</strain>
    </source>
</reference>
<keyword evidence="4" id="KW-1185">Reference proteome</keyword>
<comment type="caution">
    <text evidence="3">The sequence shown here is derived from an EMBL/GenBank/DDBJ whole genome shotgun (WGS) entry which is preliminary data.</text>
</comment>
<evidence type="ECO:0000259" key="2">
    <source>
        <dbReference type="Pfam" id="PF07969"/>
    </source>
</evidence>
<accession>A0AAV9GQ85</accession>
<dbReference type="Gene3D" id="3.20.20.140">
    <property type="entry name" value="Metal-dependent hydrolases"/>
    <property type="match status" value="1"/>
</dbReference>
<feature type="signal peptide" evidence="1">
    <location>
        <begin position="1"/>
        <end position="27"/>
    </location>
</feature>
<proteinExistence type="predicted"/>
<evidence type="ECO:0000313" key="4">
    <source>
        <dbReference type="Proteomes" id="UP001321760"/>
    </source>
</evidence>
<protein>
    <submittedName>
        <fullName evidence="3">N-substituted formamide deformylase</fullName>
    </submittedName>
</protein>
<dbReference type="InterPro" id="IPR011059">
    <property type="entry name" value="Metal-dep_hydrolase_composite"/>
</dbReference>
<evidence type="ECO:0000256" key="1">
    <source>
        <dbReference type="SAM" id="SignalP"/>
    </source>
</evidence>
<dbReference type="InterPro" id="IPR013108">
    <property type="entry name" value="Amidohydro_3"/>
</dbReference>
<name>A0AAV9GQ85_9PEZI</name>
<dbReference type="Pfam" id="PF07969">
    <property type="entry name" value="Amidohydro_3"/>
    <property type="match status" value="1"/>
</dbReference>
<dbReference type="Gene3D" id="2.30.40.10">
    <property type="entry name" value="Urease, subunit C, domain 1"/>
    <property type="match status" value="1"/>
</dbReference>
<feature type="domain" description="Amidohydrolase 3" evidence="2">
    <location>
        <begin position="109"/>
        <end position="574"/>
    </location>
</feature>
<dbReference type="Gene3D" id="3.10.310.70">
    <property type="match status" value="1"/>
</dbReference>
<dbReference type="EMBL" id="MU865933">
    <property type="protein sequence ID" value="KAK4450224.1"/>
    <property type="molecule type" value="Genomic_DNA"/>
</dbReference>
<dbReference type="SUPFAM" id="SSF51338">
    <property type="entry name" value="Composite domain of metallo-dependent hydrolases"/>
    <property type="match status" value="1"/>
</dbReference>
<sequence>MPSWPSQLLRALLLAVLLHACISLAQTTNASVTVDDLLGSQNDGKLASSYTEGSLRGSLILYNGKIHTMDDKNTIVKVIAIKDGQIVYVGNSQDDAAREGRFDASSKVRTIDLGGRMAIPGLIDCHNHIVLLGNRPGYHTPLERAYSIADVQAVYKQRATGVPKGSFITTIGGFSPNQFKELRLPTLAELDAAAPDHPVFISTSFSGPATTNSLGKAILSSLPGNTSVTVSPTGAITSGLENGKALLALRANLTFADRQRSALAAMQYAASVGLTTHLDQGAFPATGTPSDGAANEDLLSFHNPFLSLYASHSAPIRLRINFLHADSDVSLPSLTARMQHTFPHFGNSMVRTGSIGEFVASDSVSGPVFEAALTALAKAKWRLEVHSLSSTDFQSQIQAFEKVNSIVDITGLRWVIAHVPRITAEYLSRLKALGGGVNLSGWSYLSGTGNATNPAGPPFRTIVQSGIRAGFGADGANIAPLSPWPHVYYAVTGKNAKGEVINPGQLATREEVLGWYTRDNRWFMGGEDEAQLGVLERGRLGDVVVLSADYFEVEEERLKELESVLTVVGGVVVHDRGVSKG</sequence>
<dbReference type="PANTHER" id="PTHR22642:SF21">
    <property type="entry name" value="PERIPLASMIC PROTEIN"/>
    <property type="match status" value="1"/>
</dbReference>
<dbReference type="GO" id="GO:0016810">
    <property type="term" value="F:hydrolase activity, acting on carbon-nitrogen (but not peptide) bonds"/>
    <property type="evidence" value="ECO:0007669"/>
    <property type="project" value="InterPro"/>
</dbReference>